<evidence type="ECO:0000256" key="1">
    <source>
        <dbReference type="SAM" id="MobiDB-lite"/>
    </source>
</evidence>
<proteinExistence type="predicted"/>
<dbReference type="AlphaFoldDB" id="A0A5Q4BEA7"/>
<keyword evidence="3" id="KW-1185">Reference proteome</keyword>
<evidence type="ECO:0000313" key="3">
    <source>
        <dbReference type="Proteomes" id="UP000326340"/>
    </source>
</evidence>
<accession>A0A5Q4BEA7</accession>
<evidence type="ECO:0000313" key="2">
    <source>
        <dbReference type="EMBL" id="TQN65024.1"/>
    </source>
</evidence>
<protein>
    <submittedName>
        <fullName evidence="2">Uncharacterized protein</fullName>
    </submittedName>
</protein>
<dbReference type="EMBL" id="PUHP01001860">
    <property type="protein sequence ID" value="TQN65024.1"/>
    <property type="molecule type" value="Genomic_DNA"/>
</dbReference>
<sequence length="217" mass="23998">MFRIRKMRLLMLIWRSQRVTKAGRTGAEKPVVENSTDMDVGSRDRTETPSPSPSSVRALRSGTWPQCGQPRSKVERGDGPSQGTGQTWLGRRVVALAVPELLTCFEPHSPTREGSTVSVLRRGYLMVTHSTHAHARGSACPSFCASKGSKGIDGRGLALRGRRGGGWLRGVFFSHAHAQRDRDGKRGYWHSARGANKQKGTRHFLRGLEFLVALIKR</sequence>
<gene>
    <name evidence="2" type="ORF">CSHISOI_10514</name>
</gene>
<reference evidence="2 3" key="1">
    <citation type="journal article" date="2019" name="Sci. Rep.">
        <title>Colletotrichum shisoi sp. nov., an anthracnose pathogen of Perilla frutescens in Japan: molecular phylogenetic, morphological and genomic evidence.</title>
        <authorList>
            <person name="Gan P."/>
            <person name="Tsushima A."/>
            <person name="Hiroyama R."/>
            <person name="Narusaka M."/>
            <person name="Takano Y."/>
            <person name="Narusaka Y."/>
            <person name="Kawaradani M."/>
            <person name="Damm U."/>
            <person name="Shirasu K."/>
        </authorList>
    </citation>
    <scope>NUCLEOTIDE SEQUENCE [LARGE SCALE GENOMIC DNA]</scope>
    <source>
        <strain evidence="2 3">PG-2018a</strain>
    </source>
</reference>
<name>A0A5Q4BEA7_9PEZI</name>
<organism evidence="2 3">
    <name type="scientific">Colletotrichum shisoi</name>
    <dbReference type="NCBI Taxonomy" id="2078593"/>
    <lineage>
        <taxon>Eukaryota</taxon>
        <taxon>Fungi</taxon>
        <taxon>Dikarya</taxon>
        <taxon>Ascomycota</taxon>
        <taxon>Pezizomycotina</taxon>
        <taxon>Sordariomycetes</taxon>
        <taxon>Hypocreomycetidae</taxon>
        <taxon>Glomerellales</taxon>
        <taxon>Glomerellaceae</taxon>
        <taxon>Colletotrichum</taxon>
        <taxon>Colletotrichum destructivum species complex</taxon>
    </lineage>
</organism>
<comment type="caution">
    <text evidence="2">The sequence shown here is derived from an EMBL/GenBank/DDBJ whole genome shotgun (WGS) entry which is preliminary data.</text>
</comment>
<dbReference type="Proteomes" id="UP000326340">
    <property type="component" value="Unassembled WGS sequence"/>
</dbReference>
<feature type="region of interest" description="Disordered" evidence="1">
    <location>
        <begin position="22"/>
        <end position="86"/>
    </location>
</feature>